<organism evidence="2 3">
    <name type="scientific">Gordonia otitidis (strain DSM 44809 / CCUG 52243 / JCM 12355 / NBRC 100426 / IFM 10032)</name>
    <dbReference type="NCBI Taxonomy" id="1108044"/>
    <lineage>
        <taxon>Bacteria</taxon>
        <taxon>Bacillati</taxon>
        <taxon>Actinomycetota</taxon>
        <taxon>Actinomycetes</taxon>
        <taxon>Mycobacteriales</taxon>
        <taxon>Gordoniaceae</taxon>
        <taxon>Gordonia</taxon>
    </lineage>
</organism>
<dbReference type="GO" id="GO:0016874">
    <property type="term" value="F:ligase activity"/>
    <property type="evidence" value="ECO:0007669"/>
    <property type="project" value="UniProtKB-KW"/>
</dbReference>
<keyword evidence="2" id="KW-0436">Ligase</keyword>
<proteinExistence type="predicted"/>
<dbReference type="PANTHER" id="PTHR43767">
    <property type="entry name" value="LONG-CHAIN-FATTY-ACID--COA LIGASE"/>
    <property type="match status" value="1"/>
</dbReference>
<evidence type="ECO:0000313" key="2">
    <source>
        <dbReference type="EMBL" id="GAB34394.1"/>
    </source>
</evidence>
<feature type="domain" description="AMP-dependent synthetase/ligase" evidence="1">
    <location>
        <begin position="21"/>
        <end position="192"/>
    </location>
</feature>
<dbReference type="Gene3D" id="3.40.50.12780">
    <property type="entry name" value="N-terminal domain of ligase-like"/>
    <property type="match status" value="1"/>
</dbReference>
<evidence type="ECO:0000313" key="3">
    <source>
        <dbReference type="Proteomes" id="UP000005038"/>
    </source>
</evidence>
<accession>H5TLN6</accession>
<keyword evidence="3" id="KW-1185">Reference proteome</keyword>
<protein>
    <submittedName>
        <fullName evidence="2">Fatty-acid--CoA ligase</fullName>
    </submittedName>
</protein>
<dbReference type="InterPro" id="IPR000873">
    <property type="entry name" value="AMP-dep_synth/lig_dom"/>
</dbReference>
<evidence type="ECO:0000259" key="1">
    <source>
        <dbReference type="Pfam" id="PF00501"/>
    </source>
</evidence>
<dbReference type="SUPFAM" id="SSF56801">
    <property type="entry name" value="Acetyl-CoA synthetase-like"/>
    <property type="match status" value="1"/>
</dbReference>
<comment type="caution">
    <text evidence="2">The sequence shown here is derived from an EMBL/GenBank/DDBJ whole genome shotgun (WGS) entry which is preliminary data.</text>
</comment>
<reference evidence="2" key="1">
    <citation type="submission" date="2012-02" db="EMBL/GenBank/DDBJ databases">
        <title>Whole genome shotgun sequence of Gordonia otitidis NBRC 100426.</title>
        <authorList>
            <person name="Yoshida I."/>
            <person name="Hosoyama A."/>
            <person name="Tsuchikane K."/>
            <person name="Katsumata H."/>
            <person name="Yamazaki S."/>
            <person name="Fujita N."/>
        </authorList>
    </citation>
    <scope>NUCLEOTIDE SEQUENCE [LARGE SCALE GENOMIC DNA]</scope>
    <source>
        <strain evidence="2">NBRC 100426</strain>
    </source>
</reference>
<dbReference type="RefSeq" id="WP_007238631.1">
    <property type="nucleotide sequence ID" value="NZ_BAFB01000106.1"/>
</dbReference>
<dbReference type="Proteomes" id="UP000005038">
    <property type="component" value="Unassembled WGS sequence"/>
</dbReference>
<dbReference type="STRING" id="1108044.GOOTI_106_00070"/>
<dbReference type="PANTHER" id="PTHR43767:SF11">
    <property type="entry name" value="MEDIUM-CHAIN-FATTY-ACID--COA LIGASE"/>
    <property type="match status" value="1"/>
</dbReference>
<name>H5TLN6_GORO1</name>
<gene>
    <name evidence="2" type="ORF">GOOTI_106_00070</name>
</gene>
<dbReference type="InterPro" id="IPR050237">
    <property type="entry name" value="ATP-dep_AMP-bd_enzyme"/>
</dbReference>
<feature type="non-terminal residue" evidence="2">
    <location>
        <position position="192"/>
    </location>
</feature>
<dbReference type="AlphaFoldDB" id="H5TLN6"/>
<dbReference type="OrthoDB" id="9803968at2"/>
<dbReference type="Pfam" id="PF00501">
    <property type="entry name" value="AMP-binding"/>
    <property type="match status" value="1"/>
</dbReference>
<sequence length="192" mass="20883">MQSTMQDAPLQIAQILRHGSTVHGDAEVVTWTGDGSRRRSYADVGRRCAQLAHALRGLGIDGDQRVATFMWNNAEHLEAYLAVPSMGAVLHTLNIRLFPEQLIHVANHAEDQVIIVDASLLPLLNPQLPQLNTVKHIIVTGDSTDGVDAPDGVQVHSYEAVIAEQPVEFDWPEVDERSAAAMCYTSGTTGDP</sequence>
<dbReference type="EMBL" id="BAFB01000106">
    <property type="protein sequence ID" value="GAB34394.1"/>
    <property type="molecule type" value="Genomic_DNA"/>
</dbReference>
<dbReference type="InterPro" id="IPR042099">
    <property type="entry name" value="ANL_N_sf"/>
</dbReference>